<sequence length="200" mass="21697">MPNGQRSQRNVSPRWSKSNFVSSTEDEDEVVPPKSKKKSHCDTSSSCHRQEQLSSTRAAVIDESVIDESDNEGAAQEAKPAAKSPKAPSAATATKSKKSKATATNILPPAPVTSLAPTTMITPTDHDEDEGVALPPPRLKKHKKNQLGSYQLTGQKQTIKLNESVYETTYHNHLVTIAKTHAGAKNATSILMHNVFKDVM</sequence>
<name>A0AAD7EMN6_9AGAR</name>
<dbReference type="Proteomes" id="UP001218218">
    <property type="component" value="Unassembled WGS sequence"/>
</dbReference>
<evidence type="ECO:0000256" key="1">
    <source>
        <dbReference type="SAM" id="MobiDB-lite"/>
    </source>
</evidence>
<organism evidence="2 3">
    <name type="scientific">Mycena albidolilacea</name>
    <dbReference type="NCBI Taxonomy" id="1033008"/>
    <lineage>
        <taxon>Eukaryota</taxon>
        <taxon>Fungi</taxon>
        <taxon>Dikarya</taxon>
        <taxon>Basidiomycota</taxon>
        <taxon>Agaricomycotina</taxon>
        <taxon>Agaricomycetes</taxon>
        <taxon>Agaricomycetidae</taxon>
        <taxon>Agaricales</taxon>
        <taxon>Marasmiineae</taxon>
        <taxon>Mycenaceae</taxon>
        <taxon>Mycena</taxon>
    </lineage>
</organism>
<dbReference type="EMBL" id="JARIHO010000028">
    <property type="protein sequence ID" value="KAJ7339112.1"/>
    <property type="molecule type" value="Genomic_DNA"/>
</dbReference>
<feature type="compositionally biased region" description="Low complexity" evidence="1">
    <location>
        <begin position="78"/>
        <end position="94"/>
    </location>
</feature>
<dbReference type="AlphaFoldDB" id="A0AAD7EMN6"/>
<feature type="region of interest" description="Disordered" evidence="1">
    <location>
        <begin position="1"/>
        <end position="145"/>
    </location>
</feature>
<evidence type="ECO:0000313" key="3">
    <source>
        <dbReference type="Proteomes" id="UP001218218"/>
    </source>
</evidence>
<gene>
    <name evidence="2" type="ORF">DFH08DRAFT_964155</name>
</gene>
<feature type="compositionally biased region" description="Polar residues" evidence="1">
    <location>
        <begin position="1"/>
        <end position="23"/>
    </location>
</feature>
<feature type="compositionally biased region" description="Polar residues" evidence="1">
    <location>
        <begin position="42"/>
        <end position="57"/>
    </location>
</feature>
<accession>A0AAD7EMN6</accession>
<comment type="caution">
    <text evidence="2">The sequence shown here is derived from an EMBL/GenBank/DDBJ whole genome shotgun (WGS) entry which is preliminary data.</text>
</comment>
<evidence type="ECO:0000313" key="2">
    <source>
        <dbReference type="EMBL" id="KAJ7339112.1"/>
    </source>
</evidence>
<reference evidence="2" key="1">
    <citation type="submission" date="2023-03" db="EMBL/GenBank/DDBJ databases">
        <title>Massive genome expansion in bonnet fungi (Mycena s.s.) driven by repeated elements and novel gene families across ecological guilds.</title>
        <authorList>
            <consortium name="Lawrence Berkeley National Laboratory"/>
            <person name="Harder C.B."/>
            <person name="Miyauchi S."/>
            <person name="Viragh M."/>
            <person name="Kuo A."/>
            <person name="Thoen E."/>
            <person name="Andreopoulos B."/>
            <person name="Lu D."/>
            <person name="Skrede I."/>
            <person name="Drula E."/>
            <person name="Henrissat B."/>
            <person name="Morin E."/>
            <person name="Kohler A."/>
            <person name="Barry K."/>
            <person name="LaButti K."/>
            <person name="Morin E."/>
            <person name="Salamov A."/>
            <person name="Lipzen A."/>
            <person name="Mereny Z."/>
            <person name="Hegedus B."/>
            <person name="Baldrian P."/>
            <person name="Stursova M."/>
            <person name="Weitz H."/>
            <person name="Taylor A."/>
            <person name="Grigoriev I.V."/>
            <person name="Nagy L.G."/>
            <person name="Martin F."/>
            <person name="Kauserud H."/>
        </authorList>
    </citation>
    <scope>NUCLEOTIDE SEQUENCE</scope>
    <source>
        <strain evidence="2">CBHHK002</strain>
    </source>
</reference>
<keyword evidence="3" id="KW-1185">Reference proteome</keyword>
<protein>
    <submittedName>
        <fullName evidence="2">Uncharacterized protein</fullName>
    </submittedName>
</protein>
<proteinExistence type="predicted"/>